<accession>A0A0C3S6J7</accession>
<dbReference type="HOGENOM" id="CLU_2997206_0_0_1"/>
<gene>
    <name evidence="1" type="ORF">PHLGIDRAFT_119116</name>
</gene>
<evidence type="ECO:0000313" key="2">
    <source>
        <dbReference type="Proteomes" id="UP000053257"/>
    </source>
</evidence>
<evidence type="ECO:0000313" key="1">
    <source>
        <dbReference type="EMBL" id="KIP06237.1"/>
    </source>
</evidence>
<protein>
    <submittedName>
        <fullName evidence="1">Uncharacterized protein</fullName>
    </submittedName>
</protein>
<dbReference type="Proteomes" id="UP000053257">
    <property type="component" value="Unassembled WGS sequence"/>
</dbReference>
<organism evidence="1 2">
    <name type="scientific">Phlebiopsis gigantea (strain 11061_1 CR5-6)</name>
    <name type="common">White-rot fungus</name>
    <name type="synonym">Peniophora gigantea</name>
    <dbReference type="NCBI Taxonomy" id="745531"/>
    <lineage>
        <taxon>Eukaryota</taxon>
        <taxon>Fungi</taxon>
        <taxon>Dikarya</taxon>
        <taxon>Basidiomycota</taxon>
        <taxon>Agaricomycotina</taxon>
        <taxon>Agaricomycetes</taxon>
        <taxon>Polyporales</taxon>
        <taxon>Phanerochaetaceae</taxon>
        <taxon>Phlebiopsis</taxon>
    </lineage>
</organism>
<proteinExistence type="predicted"/>
<reference evidence="1 2" key="1">
    <citation type="journal article" date="2014" name="PLoS Genet.">
        <title>Analysis of the Phlebiopsis gigantea genome, transcriptome and secretome provides insight into its pioneer colonization strategies of wood.</title>
        <authorList>
            <person name="Hori C."/>
            <person name="Ishida T."/>
            <person name="Igarashi K."/>
            <person name="Samejima M."/>
            <person name="Suzuki H."/>
            <person name="Master E."/>
            <person name="Ferreira P."/>
            <person name="Ruiz-Duenas F.J."/>
            <person name="Held B."/>
            <person name="Canessa P."/>
            <person name="Larrondo L.F."/>
            <person name="Schmoll M."/>
            <person name="Druzhinina I.S."/>
            <person name="Kubicek C.P."/>
            <person name="Gaskell J.A."/>
            <person name="Kersten P."/>
            <person name="St John F."/>
            <person name="Glasner J."/>
            <person name="Sabat G."/>
            <person name="Splinter BonDurant S."/>
            <person name="Syed K."/>
            <person name="Yadav J."/>
            <person name="Mgbeahuruike A.C."/>
            <person name="Kovalchuk A."/>
            <person name="Asiegbu F.O."/>
            <person name="Lackner G."/>
            <person name="Hoffmeister D."/>
            <person name="Rencoret J."/>
            <person name="Gutierrez A."/>
            <person name="Sun H."/>
            <person name="Lindquist E."/>
            <person name="Barry K."/>
            <person name="Riley R."/>
            <person name="Grigoriev I.V."/>
            <person name="Henrissat B."/>
            <person name="Kues U."/>
            <person name="Berka R.M."/>
            <person name="Martinez A.T."/>
            <person name="Covert S.F."/>
            <person name="Blanchette R.A."/>
            <person name="Cullen D."/>
        </authorList>
    </citation>
    <scope>NUCLEOTIDE SEQUENCE [LARGE SCALE GENOMIC DNA]</scope>
    <source>
        <strain evidence="1 2">11061_1 CR5-6</strain>
    </source>
</reference>
<name>A0A0C3S6J7_PHLG1</name>
<dbReference type="EMBL" id="KN840522">
    <property type="protein sequence ID" value="KIP06237.1"/>
    <property type="molecule type" value="Genomic_DNA"/>
</dbReference>
<keyword evidence="2" id="KW-1185">Reference proteome</keyword>
<sequence length="57" mass="6610">MRNINVVELYSRLVADETQLAYYDDEIGAYVAEFNPFVRAMQWAENAFDMPIALFTS</sequence>
<dbReference type="OrthoDB" id="538223at2759"/>
<dbReference type="AlphaFoldDB" id="A0A0C3S6J7"/>